<protein>
    <submittedName>
        <fullName evidence="6">Alpha-glucosidase</fullName>
    </submittedName>
</protein>
<dbReference type="AlphaFoldDB" id="A0A0D7W5H9"/>
<dbReference type="Proteomes" id="UP000032361">
    <property type="component" value="Unassembled WGS sequence"/>
</dbReference>
<dbReference type="Gene3D" id="2.60.40.1760">
    <property type="entry name" value="glycosyl hydrolase (family 31)"/>
    <property type="match status" value="1"/>
</dbReference>
<dbReference type="InterPro" id="IPR048395">
    <property type="entry name" value="Glyco_hydro_31_C"/>
</dbReference>
<feature type="domain" description="Glycosyl hydrolase family 31 C-terminal" evidence="5">
    <location>
        <begin position="631"/>
        <end position="715"/>
    </location>
</feature>
<dbReference type="GO" id="GO:0004553">
    <property type="term" value="F:hydrolase activity, hydrolyzing O-glycosyl compounds"/>
    <property type="evidence" value="ECO:0007669"/>
    <property type="project" value="InterPro"/>
</dbReference>
<evidence type="ECO:0000313" key="7">
    <source>
        <dbReference type="Proteomes" id="UP000032361"/>
    </source>
</evidence>
<dbReference type="PANTHER" id="PTHR43863">
    <property type="entry name" value="HYDROLASE, PUTATIVE (AFU_ORTHOLOGUE AFUA_1G03140)-RELATED"/>
    <property type="match status" value="1"/>
</dbReference>
<keyword evidence="2" id="KW-0378">Hydrolase</keyword>
<comment type="caution">
    <text evidence="6">The sequence shown here is derived from an EMBL/GenBank/DDBJ whole genome shotgun (WGS) entry which is preliminary data.</text>
</comment>
<dbReference type="Pfam" id="PF01055">
    <property type="entry name" value="Glyco_hydro_31_2nd"/>
    <property type="match status" value="1"/>
</dbReference>
<gene>
    <name evidence="6" type="ORF">PK35_00760</name>
</gene>
<dbReference type="RefSeq" id="WP_044624753.1">
    <property type="nucleotide sequence ID" value="NZ_JTDV01000001.1"/>
</dbReference>
<dbReference type="STRING" id="1382798.PK35_00760"/>
<dbReference type="InterPro" id="IPR025887">
    <property type="entry name" value="Glyco_hydro_31_N_dom"/>
</dbReference>
<dbReference type="GO" id="GO:0030246">
    <property type="term" value="F:carbohydrate binding"/>
    <property type="evidence" value="ECO:0007669"/>
    <property type="project" value="InterPro"/>
</dbReference>
<sequence length="756" mass="87245">MNQTNHQFFDFLEFNTDLSKEEGVSKLWKACKPTAISQSGLGVVLTVPFQCQKLSNEIEPDKNIAKKEFYLFVRAFNGKILRVSIGFEKEIEETSPMIEMATYVEEVKLSFTKTKNKWVIKDANKVTRAVFDLSEPEIDYWSDLLPSPEESLQATFYPDGKKAITVSAYDQFFPGRMDAMCLSFIEQHGKPAKSTISFHAKPDEKFVGTGERFSKMNLSGNTFQLKNQDGQGVNNKRTYKNIPFYLSSEMYGLFLHTSSYCKFSMADFSTRSVQLLVEEPVLDIFLIGDDSPEKIIYQYKKITGFPVTPPLWSYGIWMSRMTYFSEEEINTICNRLREEDYPCDVIHLDTGWFETDWLCEWKFNTERFPNPKQFVTNLKNNGYRVSLWQMPYISENAAQYNEAKTNNYIGKLNTEVMRGGSNFSNLDYAGSIDFTYPKAVEWYKNLLRDLLELGVTCIKTDFGEEIHLDANYHNMAPEKLNNLYALLYQKAAFEVTKEVTGDGIVWARAGWSGCQRYPIHWGGDAAASWDGMAGSLKGGLHLGLSGFGFWSHDVPGFHGVPDFMNSVIPNDLYVRWTQFGVFTSHMRYHGTSKREPYYYPEITHIIRKWWKLRYALIPYILQEGEKTTTSGFPVTRALLMHHPKDKMVWHIDDQYYFGDHFMVAPMMNSENCRDIYLPEGKWINFFTGEAITGGVWLNNFEANIQDMPVWVVEGAEIPVYPEAVGCTDQMDLNKIIKLKIDKNFKGIWNHLEFLNT</sequence>
<organism evidence="6 7">
    <name type="scientific">Neotamlana nanhaiensis</name>
    <dbReference type="NCBI Taxonomy" id="1382798"/>
    <lineage>
        <taxon>Bacteria</taxon>
        <taxon>Pseudomonadati</taxon>
        <taxon>Bacteroidota</taxon>
        <taxon>Flavobacteriia</taxon>
        <taxon>Flavobacteriales</taxon>
        <taxon>Flavobacteriaceae</taxon>
        <taxon>Neotamlana</taxon>
    </lineage>
</organism>
<dbReference type="InterPro" id="IPR051816">
    <property type="entry name" value="Glycosyl_Hydrolase_31"/>
</dbReference>
<evidence type="ECO:0000256" key="1">
    <source>
        <dbReference type="ARBA" id="ARBA00007806"/>
    </source>
</evidence>
<dbReference type="SUPFAM" id="SSF51445">
    <property type="entry name" value="(Trans)glycosidases"/>
    <property type="match status" value="1"/>
</dbReference>
<dbReference type="EMBL" id="JTDV01000001">
    <property type="protein sequence ID" value="KJD34370.1"/>
    <property type="molecule type" value="Genomic_DNA"/>
</dbReference>
<dbReference type="InterPro" id="IPR013780">
    <property type="entry name" value="Glyco_hydro_b"/>
</dbReference>
<evidence type="ECO:0000259" key="4">
    <source>
        <dbReference type="Pfam" id="PF13802"/>
    </source>
</evidence>
<keyword evidence="7" id="KW-1185">Reference proteome</keyword>
<evidence type="ECO:0000313" key="6">
    <source>
        <dbReference type="EMBL" id="KJD34370.1"/>
    </source>
</evidence>
<dbReference type="CDD" id="cd06593">
    <property type="entry name" value="GH31_xylosidase_YicI"/>
    <property type="match status" value="1"/>
</dbReference>
<dbReference type="Pfam" id="PF13802">
    <property type="entry name" value="Gal_mutarotas_2"/>
    <property type="match status" value="1"/>
</dbReference>
<dbReference type="SUPFAM" id="SSF51011">
    <property type="entry name" value="Glycosyl hydrolase domain"/>
    <property type="match status" value="1"/>
</dbReference>
<feature type="domain" description="Glycoside hydrolase family 31 N-terminal" evidence="4">
    <location>
        <begin position="73"/>
        <end position="263"/>
    </location>
</feature>
<dbReference type="InterPro" id="IPR011013">
    <property type="entry name" value="Gal_mutarotase_sf_dom"/>
</dbReference>
<dbReference type="Gene3D" id="3.20.20.80">
    <property type="entry name" value="Glycosidases"/>
    <property type="match status" value="1"/>
</dbReference>
<dbReference type="PATRIC" id="fig|1382798.3.peg.155"/>
<dbReference type="InterPro" id="IPR000322">
    <property type="entry name" value="Glyco_hydro_31_TIM"/>
</dbReference>
<dbReference type="GO" id="GO:0005975">
    <property type="term" value="P:carbohydrate metabolic process"/>
    <property type="evidence" value="ECO:0007669"/>
    <property type="project" value="InterPro"/>
</dbReference>
<accession>A0A0D7W5H9</accession>
<name>A0A0D7W5H9_9FLAO</name>
<evidence type="ECO:0000259" key="5">
    <source>
        <dbReference type="Pfam" id="PF21365"/>
    </source>
</evidence>
<evidence type="ECO:0000256" key="2">
    <source>
        <dbReference type="RuleBase" id="RU361185"/>
    </source>
</evidence>
<evidence type="ECO:0000259" key="3">
    <source>
        <dbReference type="Pfam" id="PF01055"/>
    </source>
</evidence>
<dbReference type="CDD" id="cd14752">
    <property type="entry name" value="GH31_N"/>
    <property type="match status" value="1"/>
</dbReference>
<dbReference type="PANTHER" id="PTHR43863:SF2">
    <property type="entry name" value="MALTASE-GLUCOAMYLASE"/>
    <property type="match status" value="1"/>
</dbReference>
<dbReference type="InterPro" id="IPR017853">
    <property type="entry name" value="GH"/>
</dbReference>
<reference evidence="6 7" key="1">
    <citation type="journal article" date="2015" name="Antonie Van Leeuwenhoek">
        <title>Tamlana nanhaiensis sp. nov., isolated from surface seawater collected from the South China Sea.</title>
        <authorList>
            <person name="Liu X."/>
            <person name="Lai Q."/>
            <person name="Du Y."/>
            <person name="Li G."/>
            <person name="Sun F."/>
            <person name="Shao Z."/>
        </authorList>
    </citation>
    <scope>NUCLEOTIDE SEQUENCE [LARGE SCALE GENOMIC DNA]</scope>
    <source>
        <strain evidence="6 7">FHC16</strain>
    </source>
</reference>
<feature type="domain" description="Glycoside hydrolase family 31 TIM barrel" evidence="3">
    <location>
        <begin position="306"/>
        <end position="621"/>
    </location>
</feature>
<keyword evidence="2" id="KW-0326">Glycosidase</keyword>
<dbReference type="Pfam" id="PF21365">
    <property type="entry name" value="Glyco_hydro_31_3rd"/>
    <property type="match status" value="1"/>
</dbReference>
<dbReference type="Gene3D" id="2.60.40.1180">
    <property type="entry name" value="Golgi alpha-mannosidase II"/>
    <property type="match status" value="1"/>
</dbReference>
<comment type="similarity">
    <text evidence="1 2">Belongs to the glycosyl hydrolase 31 family.</text>
</comment>
<dbReference type="OrthoDB" id="176168at2"/>
<dbReference type="SUPFAM" id="SSF74650">
    <property type="entry name" value="Galactose mutarotase-like"/>
    <property type="match status" value="1"/>
</dbReference>
<proteinExistence type="inferred from homology"/>